<feature type="compositionally biased region" description="Low complexity" evidence="7">
    <location>
        <begin position="1705"/>
        <end position="1745"/>
    </location>
</feature>
<dbReference type="EMBL" id="CP122959">
    <property type="protein sequence ID" value="WGI19431.1"/>
    <property type="molecule type" value="Genomic_DNA"/>
</dbReference>
<dbReference type="InterPro" id="IPR011252">
    <property type="entry name" value="Fibrogen-bd_dom1"/>
</dbReference>
<evidence type="ECO:0000259" key="9">
    <source>
        <dbReference type="Pfam" id="PF17802"/>
    </source>
</evidence>
<evidence type="ECO:0000256" key="6">
    <source>
        <dbReference type="ARBA" id="ARBA00023088"/>
    </source>
</evidence>
<protein>
    <submittedName>
        <fullName evidence="11">SpaA isopeptide-forming pilin-related protein</fullName>
    </submittedName>
</protein>
<feature type="domain" description="SpaA-like prealbumin fold" evidence="9">
    <location>
        <begin position="1613"/>
        <end position="1692"/>
    </location>
</feature>
<feature type="domain" description="SpaA-like prealbumin fold" evidence="9">
    <location>
        <begin position="1427"/>
        <end position="1513"/>
    </location>
</feature>
<dbReference type="PANTHER" id="PTHR36108">
    <property type="entry name" value="COLOSSIN-B-RELATED"/>
    <property type="match status" value="1"/>
</dbReference>
<evidence type="ECO:0000256" key="1">
    <source>
        <dbReference type="ARBA" id="ARBA00004168"/>
    </source>
</evidence>
<evidence type="ECO:0000259" key="8">
    <source>
        <dbReference type="Pfam" id="PF05737"/>
    </source>
</evidence>
<dbReference type="SUPFAM" id="SSF49401">
    <property type="entry name" value="Bacterial adhesins"/>
    <property type="match status" value="2"/>
</dbReference>
<feature type="domain" description="SpaA-like prealbumin fold" evidence="9">
    <location>
        <begin position="310"/>
        <end position="398"/>
    </location>
</feature>
<dbReference type="InterPro" id="IPR008456">
    <property type="entry name" value="Collagen-bd_dom"/>
</dbReference>
<feature type="region of interest" description="Disordered" evidence="7">
    <location>
        <begin position="1702"/>
        <end position="1751"/>
    </location>
</feature>
<keyword evidence="3" id="KW-0134">Cell wall</keyword>
<feature type="domain" description="SpaA-like prealbumin fold" evidence="9">
    <location>
        <begin position="1520"/>
        <end position="1608"/>
    </location>
</feature>
<gene>
    <name evidence="11" type="ORF">QBD03_01405</name>
</gene>
<evidence type="ECO:0000313" key="11">
    <source>
        <dbReference type="EMBL" id="WGI19431.1"/>
    </source>
</evidence>
<evidence type="ECO:0000256" key="3">
    <source>
        <dbReference type="ARBA" id="ARBA00022512"/>
    </source>
</evidence>
<dbReference type="GO" id="GO:0005518">
    <property type="term" value="F:collagen binding"/>
    <property type="evidence" value="ECO:0007669"/>
    <property type="project" value="InterPro"/>
</dbReference>
<dbReference type="Pfam" id="PF17961">
    <property type="entry name" value="Big_8"/>
    <property type="match status" value="1"/>
</dbReference>
<evidence type="ECO:0000259" key="10">
    <source>
        <dbReference type="Pfam" id="PF17961"/>
    </source>
</evidence>
<feature type="domain" description="SpaA-like prealbumin fold" evidence="9">
    <location>
        <begin position="1148"/>
        <end position="1233"/>
    </location>
</feature>
<keyword evidence="5" id="KW-0732">Signal</keyword>
<evidence type="ECO:0000256" key="5">
    <source>
        <dbReference type="ARBA" id="ARBA00022729"/>
    </source>
</evidence>
<keyword evidence="4" id="KW-0964">Secreted</keyword>
<feature type="domain" description="SpaA-like prealbumin fold" evidence="9">
    <location>
        <begin position="683"/>
        <end position="771"/>
    </location>
</feature>
<dbReference type="Pfam" id="PF17802">
    <property type="entry name" value="SpaA"/>
    <property type="match status" value="15"/>
</dbReference>
<accession>A0AAF0GQY7</accession>
<dbReference type="Gene3D" id="2.60.40.1280">
    <property type="match status" value="1"/>
</dbReference>
<dbReference type="InterPro" id="IPR008966">
    <property type="entry name" value="Adhesion_dom_sf"/>
</dbReference>
<evidence type="ECO:0000256" key="7">
    <source>
        <dbReference type="SAM" id="MobiDB-lite"/>
    </source>
</evidence>
<dbReference type="PANTHER" id="PTHR36108:SF13">
    <property type="entry name" value="COLOSSIN-B-RELATED"/>
    <property type="match status" value="1"/>
</dbReference>
<organism evidence="11 12">
    <name type="scientific">Latilactobacillus sakei</name>
    <name type="common">Lactobacillus sakei</name>
    <dbReference type="NCBI Taxonomy" id="1599"/>
    <lineage>
        <taxon>Bacteria</taxon>
        <taxon>Bacillati</taxon>
        <taxon>Bacillota</taxon>
        <taxon>Bacilli</taxon>
        <taxon>Lactobacillales</taxon>
        <taxon>Lactobacillaceae</taxon>
        <taxon>Latilactobacillus</taxon>
    </lineage>
</organism>
<dbReference type="RefSeq" id="WP_280103054.1">
    <property type="nucleotide sequence ID" value="NZ_CP122959.1"/>
</dbReference>
<feature type="domain" description="SpaA-like prealbumin fold" evidence="9">
    <location>
        <begin position="869"/>
        <end position="954"/>
    </location>
</feature>
<comment type="subcellular location">
    <subcellularLocation>
        <location evidence="1">Secreted</location>
        <location evidence="1">Cell wall</location>
        <topology evidence="1">Peptidoglycan-anchor</topology>
    </subcellularLocation>
</comment>
<keyword evidence="6" id="KW-0572">Peptidoglycan-anchor</keyword>
<dbReference type="InterPro" id="IPR013783">
    <property type="entry name" value="Ig-like_fold"/>
</dbReference>
<feature type="domain" description="SDR-like Ig" evidence="10">
    <location>
        <begin position="43"/>
        <end position="141"/>
    </location>
</feature>
<feature type="domain" description="SpaA-like prealbumin fold" evidence="9">
    <location>
        <begin position="406"/>
        <end position="493"/>
    </location>
</feature>
<dbReference type="GO" id="GO:0007155">
    <property type="term" value="P:cell adhesion"/>
    <property type="evidence" value="ECO:0007669"/>
    <property type="project" value="InterPro"/>
</dbReference>
<dbReference type="NCBIfam" id="TIGR01167">
    <property type="entry name" value="LPXTG_anchor"/>
    <property type="match status" value="1"/>
</dbReference>
<feature type="domain" description="SpaA-like prealbumin fold" evidence="9">
    <location>
        <begin position="776"/>
        <end position="864"/>
    </location>
</feature>
<feature type="domain" description="Collagen binding" evidence="8">
    <location>
        <begin position="166"/>
        <end position="290"/>
    </location>
</feature>
<dbReference type="Pfam" id="PF05737">
    <property type="entry name" value="Collagen_bind"/>
    <property type="match status" value="1"/>
</dbReference>
<feature type="domain" description="SpaA-like prealbumin fold" evidence="9">
    <location>
        <begin position="1055"/>
        <end position="1141"/>
    </location>
</feature>
<dbReference type="InterPro" id="IPR041033">
    <property type="entry name" value="SpaA_PFL_dom_1"/>
</dbReference>
<reference evidence="11" key="1">
    <citation type="submission" date="2023-04" db="EMBL/GenBank/DDBJ databases">
        <title>Novel strain of Lactilactobacillus sakei and use thereof.</title>
        <authorList>
            <person name="Kim S.Y."/>
        </authorList>
    </citation>
    <scope>NUCLEOTIDE SEQUENCE</scope>
    <source>
        <strain evidence="11">HUP1</strain>
    </source>
</reference>
<dbReference type="Gene3D" id="2.60.40.10">
    <property type="entry name" value="Immunoglobulins"/>
    <property type="match status" value="15"/>
</dbReference>
<feature type="domain" description="SpaA-like prealbumin fold" evidence="9">
    <location>
        <begin position="1241"/>
        <end position="1327"/>
    </location>
</feature>
<proteinExistence type="inferred from homology"/>
<sequence length="1782" mass="190312">MLASLISSAVANVNPVNASADYGSTFITKGELLDKDGNVATNVGRYDQLLAHYDFEIPDGTTIKAGDTMTVTLPKQLVVAGGASFDLRDDAGNVIGTATVNSATGTVTVKFTDFYETHPNNKKGSFEVHTTWDQNEITVNKDIPLDWGSNGSTVHIGDDQGPGADEGLYKWGSVDLNDPSLIHWTARVNRKEADIKNAVFTDTVGANQELVSGSVKAEYVTYTTGDNYTHDAPVPDSLVSENGTSGFTINFGDLNGTVLINYDTRATDNGASDTYSNSAQLTGDNITTENVTVNTPHTGGNGNGSGSNQAVELTKTDADNAAKVLAGAHFKLVKVDETPNKVIKADVVTDANGKLRVEGLSNGKYQLIETQAPTGYELDSTPVGFEIIDNQTGAVTVSKVDKQILGDVVLTKTDKDQNHLSGAVFELQDSTGKVLQKDLTTDSNGQITVKDLPYGTYQFVETKAPDGYDIDTTPKPFKIDGTDKTVNISMVNQLTSGSVILTKKDSKDSSVLQGAVFELRDASGKLLQSGLTTNASGQLEVKDLTPGKYYFVETKAPTGYDISKKHHDFEIKKGQTTAKSVEVTNQLTPGSVILTKTDADNGAVLQGAVFELQDASGKVLKSGLTTDASGKLEVTDLDPGDYQLVETKAPAGYKLDTTPQKITIKKNQKTAFKIDMTNKLTPGSVVLTKKDAEDGTVLQGAIFEIQDASGAVIKSGLITDASGKLAVNDLKPGKYYFVETKAPAGYDLNKTPKEFEITKGQTTAKTVDMTNKLTPGSVVLTKKDAEDGTTLQGAVFEIQDASGKVLKTGLTTDASGKLAVNDLKPGKYYFVETKAPAGYDLNKTPKEFEITKGQTTAKTVDMTNKLTPGSVVLTKKDAEDGTTLQGAVFEIQDASGAVIKSGLTTDASGKLAVNDLKPGKYYFVETKAPAGYDLNKTPKEFTITKGQTTATPVDMTNKLTPGSVVLTKKDAEDGTTLQGAVFEIQDASGKVLKSGLTTDASGKLAVNDLKPGKYYFVETKAPAGYDLDKTAKSFTITKGQKSAVLIDMVNAQTPGSVILTKTDDKSGVTLQGAVFELQDQNGKTLKTGLTTDASGKLAVNNLKPGTYQFVETKAPTGYDLDKTPVKVVIKKGQTAAYQVTKTDQLTPGSVILTKADNKTGETLQGAVFELQDQTGKVLQSGLTTDATGQIVVKNLEPGDYQFVETKAPTGYDIDKTPVKVTVIKGQTSAAKVTKTDKLTAGSVILTKTDNKSGITLQGAIFELQDQNGKVLQSGLTTDATGQFVVKDLEPGDYQFVETKAPTGYDLDKTPVKVTITKGQTSAAKVTKTDKLTAGSVILTKTDNKSGITLQGAIFELQDQNGKVLQSGLTTDATGQLVVKDLEPGDYQFVETKAPIGYDLDQKPVKFTIKKGQTSAIKVTKADRLTPGSVILTKINNKNGATLQGAIFELQDQNGKVLQSNLTTDATGQIAVKDLEPGDYQFVETKAPVGYQLDKTAVKFTITKNQKTAVKVTKADKAIPGSVILTKKDDQTGAALAGAIFKIVDANQKVVKENLKSDQNGQIIVTNLEPGQYSFIETKAPTGYVLDATPVQFTVKAQKQAVQVNKENKQKQHEVRLEKRDQATNQLLAGAVFELRNQQGKVLQSGLTTDKSGVLLLTDLKVGQYQLVETKAPNGYQLDNSPLHFTITKNQDSLTLIKYNVRQPEKPTVPTDPEKPTTPTKPVTPTTPTKPVKPTTPTKPAKPGTKLPQTGADMNNGLLYLGLELIMVVSLAYWQINKKKHEQ</sequence>
<dbReference type="InterPro" id="IPR041171">
    <property type="entry name" value="SDR_Ig"/>
</dbReference>
<comment type="similarity">
    <text evidence="2">Belongs to the serine-aspartate repeat-containing protein (SDr) family.</text>
</comment>
<dbReference type="Proteomes" id="UP001179858">
    <property type="component" value="Chromosome"/>
</dbReference>
<dbReference type="Gene3D" id="2.60.40.740">
    <property type="match status" value="1"/>
</dbReference>
<evidence type="ECO:0000256" key="2">
    <source>
        <dbReference type="ARBA" id="ARBA00007257"/>
    </source>
</evidence>
<feature type="domain" description="SpaA-like prealbumin fold" evidence="9">
    <location>
        <begin position="1334"/>
        <end position="1420"/>
    </location>
</feature>
<dbReference type="SUPFAM" id="SSF49478">
    <property type="entry name" value="Cna protein B-type domain"/>
    <property type="match status" value="15"/>
</dbReference>
<feature type="domain" description="SpaA-like prealbumin fold" evidence="9">
    <location>
        <begin position="590"/>
        <end position="678"/>
    </location>
</feature>
<feature type="domain" description="SpaA-like prealbumin fold" evidence="9">
    <location>
        <begin position="497"/>
        <end position="580"/>
    </location>
</feature>
<evidence type="ECO:0000256" key="4">
    <source>
        <dbReference type="ARBA" id="ARBA00022525"/>
    </source>
</evidence>
<name>A0AAF0GQY7_LATSK</name>
<evidence type="ECO:0000313" key="12">
    <source>
        <dbReference type="Proteomes" id="UP001179858"/>
    </source>
</evidence>
<feature type="domain" description="SpaA-like prealbumin fold" evidence="9">
    <location>
        <begin position="962"/>
        <end position="1042"/>
    </location>
</feature>